<evidence type="ECO:0000313" key="6">
    <source>
        <dbReference type="EMBL" id="PDO09194.1"/>
    </source>
</evidence>
<dbReference type="Gene3D" id="3.40.50.300">
    <property type="entry name" value="P-loop containing nucleotide triphosphate hydrolases"/>
    <property type="match status" value="1"/>
</dbReference>
<evidence type="ECO:0000256" key="4">
    <source>
        <dbReference type="SAM" id="MobiDB-lite"/>
    </source>
</evidence>
<dbReference type="InterPro" id="IPR028350">
    <property type="entry name" value="DNAC/IstB-like"/>
</dbReference>
<dbReference type="CDD" id="cd00009">
    <property type="entry name" value="AAA"/>
    <property type="match status" value="1"/>
</dbReference>
<feature type="domain" description="AAA+ ATPase" evidence="5">
    <location>
        <begin position="99"/>
        <end position="231"/>
    </location>
</feature>
<reference evidence="6 7" key="1">
    <citation type="submission" date="2016-12" db="EMBL/GenBank/DDBJ databases">
        <title>Candidatus Reconcilibacillus cellulovorans genome.</title>
        <authorList>
            <person name="Kolinko S."/>
            <person name="Wu Y.-W."/>
            <person name="Tachea F."/>
            <person name="Denzel E."/>
            <person name="Hiras J."/>
            <person name="Baecker N."/>
            <person name="Chan L.J."/>
            <person name="Eichorst S.A."/>
            <person name="Frey D."/>
            <person name="Adams P.D."/>
            <person name="Pray T."/>
            <person name="Tanjore D."/>
            <person name="Petzold C.J."/>
            <person name="Gladden J.M."/>
            <person name="Simmons B.A."/>
            <person name="Singer S.W."/>
        </authorList>
    </citation>
    <scope>NUCLEOTIDE SEQUENCE [LARGE SCALE GENOMIC DNA]</scope>
    <source>
        <strain evidence="6">JTherm</strain>
    </source>
</reference>
<evidence type="ECO:0000256" key="2">
    <source>
        <dbReference type="ARBA" id="ARBA00022741"/>
    </source>
</evidence>
<dbReference type="InterPro" id="IPR003593">
    <property type="entry name" value="AAA+_ATPase"/>
</dbReference>
<accession>A0A2A6DWQ5</accession>
<dbReference type="PANTHER" id="PTHR30050:SF4">
    <property type="entry name" value="ATP-BINDING PROTEIN RV3427C IN INSERTION SEQUENCE-RELATED"/>
    <property type="match status" value="1"/>
</dbReference>
<organism evidence="6 7">
    <name type="scientific">Candidatus Reconcilbacillus cellulovorans</name>
    <dbReference type="NCBI Taxonomy" id="1906605"/>
    <lineage>
        <taxon>Bacteria</taxon>
        <taxon>Bacillati</taxon>
        <taxon>Bacillota</taxon>
        <taxon>Bacilli</taxon>
        <taxon>Bacillales</taxon>
        <taxon>Paenibacillaceae</taxon>
        <taxon>Candidatus Reconcilbacillus</taxon>
    </lineage>
</organism>
<dbReference type="InterPro" id="IPR002611">
    <property type="entry name" value="IstB_ATP-bd"/>
</dbReference>
<comment type="similarity">
    <text evidence="1">Belongs to the IS21/IS1162 putative ATP-binding protein family.</text>
</comment>
<dbReference type="SMART" id="SM00382">
    <property type="entry name" value="AAA"/>
    <property type="match status" value="1"/>
</dbReference>
<comment type="caution">
    <text evidence="6">The sequence shown here is derived from an EMBL/GenBank/DDBJ whole genome shotgun (WGS) entry which is preliminary data.</text>
</comment>
<dbReference type="Pfam" id="PF01695">
    <property type="entry name" value="IstB_IS21"/>
    <property type="match status" value="1"/>
</dbReference>
<evidence type="ECO:0000259" key="5">
    <source>
        <dbReference type="SMART" id="SM00382"/>
    </source>
</evidence>
<dbReference type="PANTHER" id="PTHR30050">
    <property type="entry name" value="CHROMOSOMAL REPLICATION INITIATOR PROTEIN DNAA"/>
    <property type="match status" value="1"/>
</dbReference>
<dbReference type="GO" id="GO:0005524">
    <property type="term" value="F:ATP binding"/>
    <property type="evidence" value="ECO:0007669"/>
    <property type="project" value="UniProtKB-KW"/>
</dbReference>
<dbReference type="PIRSF" id="PIRSF003073">
    <property type="entry name" value="DNAC_TnpB_IstB"/>
    <property type="match status" value="1"/>
</dbReference>
<dbReference type="InterPro" id="IPR047661">
    <property type="entry name" value="IstB"/>
</dbReference>
<sequence>MLELDQARGQLEELKLFAAADVLESRLQQATDKQWTYVSFLVDLLGEELAQRLRRNIQTKMRMARLPYQKTLAEFDFAFQPSVDKKLIDELATMNFVRQAANVVFLGPPGVGKSHLAIALAVEALTKSISVYFTTVTQLVEELRRAHHANRLDAKMRQYLRPRILVIDEVGYLPMDSLAANLFFQLISTRYERGSMILTSNKSFGDWGELFGDSVLASAILDRLLHHAHIVNIRGQSYRLKDKMKAGVYGTPPDPVSSRSVRKEANHAEKRLPDL</sequence>
<proteinExistence type="inferred from homology"/>
<dbReference type="NCBIfam" id="NF038214">
    <property type="entry name" value="IS21_help_AAA"/>
    <property type="match status" value="1"/>
</dbReference>
<evidence type="ECO:0000256" key="1">
    <source>
        <dbReference type="ARBA" id="ARBA00008059"/>
    </source>
</evidence>
<evidence type="ECO:0000313" key="7">
    <source>
        <dbReference type="Proteomes" id="UP000243688"/>
    </source>
</evidence>
<protein>
    <submittedName>
        <fullName evidence="6">AAA family ATPase</fullName>
    </submittedName>
</protein>
<dbReference type="AlphaFoldDB" id="A0A2A6DWQ5"/>
<feature type="compositionally biased region" description="Basic and acidic residues" evidence="4">
    <location>
        <begin position="261"/>
        <end position="275"/>
    </location>
</feature>
<evidence type="ECO:0000256" key="3">
    <source>
        <dbReference type="ARBA" id="ARBA00022840"/>
    </source>
</evidence>
<dbReference type="InterPro" id="IPR027417">
    <property type="entry name" value="P-loop_NTPase"/>
</dbReference>
<keyword evidence="3" id="KW-0067">ATP-binding</keyword>
<dbReference type="SUPFAM" id="SSF52540">
    <property type="entry name" value="P-loop containing nucleoside triphosphate hydrolases"/>
    <property type="match status" value="1"/>
</dbReference>
<feature type="region of interest" description="Disordered" evidence="4">
    <location>
        <begin position="249"/>
        <end position="275"/>
    </location>
</feature>
<name>A0A2A6DWQ5_9BACL</name>
<dbReference type="EMBL" id="MOXJ01000065">
    <property type="protein sequence ID" value="PDO09194.1"/>
    <property type="molecule type" value="Genomic_DNA"/>
</dbReference>
<dbReference type="GO" id="GO:0006260">
    <property type="term" value="P:DNA replication"/>
    <property type="evidence" value="ECO:0007669"/>
    <property type="project" value="TreeGrafter"/>
</dbReference>
<keyword evidence="2" id="KW-0547">Nucleotide-binding</keyword>
<gene>
    <name evidence="6" type="ORF">BLM47_13975</name>
</gene>
<dbReference type="Proteomes" id="UP000243688">
    <property type="component" value="Unassembled WGS sequence"/>
</dbReference>